<dbReference type="EMBL" id="GBXM01091543">
    <property type="protein sequence ID" value="JAH17034.1"/>
    <property type="molecule type" value="Transcribed_RNA"/>
</dbReference>
<name>A0A0E9QJT1_ANGAN</name>
<dbReference type="EMBL" id="GBXM01105483">
    <property type="protein sequence ID" value="JAH03094.1"/>
    <property type="molecule type" value="Transcribed_RNA"/>
</dbReference>
<evidence type="ECO:0000313" key="1">
    <source>
        <dbReference type="EMBL" id="JAH17034.1"/>
    </source>
</evidence>
<dbReference type="AlphaFoldDB" id="A0A0E9QJT1"/>
<proteinExistence type="predicted"/>
<organism evidence="1">
    <name type="scientific">Anguilla anguilla</name>
    <name type="common">European freshwater eel</name>
    <name type="synonym">Muraena anguilla</name>
    <dbReference type="NCBI Taxonomy" id="7936"/>
    <lineage>
        <taxon>Eukaryota</taxon>
        <taxon>Metazoa</taxon>
        <taxon>Chordata</taxon>
        <taxon>Craniata</taxon>
        <taxon>Vertebrata</taxon>
        <taxon>Euteleostomi</taxon>
        <taxon>Actinopterygii</taxon>
        <taxon>Neopterygii</taxon>
        <taxon>Teleostei</taxon>
        <taxon>Anguilliformes</taxon>
        <taxon>Anguillidae</taxon>
        <taxon>Anguilla</taxon>
    </lineage>
</organism>
<reference evidence="1" key="1">
    <citation type="submission" date="2014-11" db="EMBL/GenBank/DDBJ databases">
        <authorList>
            <person name="Amaro Gonzalez C."/>
        </authorList>
    </citation>
    <scope>NUCLEOTIDE SEQUENCE</scope>
</reference>
<accession>A0A0E9QJT1</accession>
<protein>
    <submittedName>
        <fullName evidence="1">Uncharacterized protein</fullName>
    </submittedName>
</protein>
<sequence>MHIILVIMVTVMQITAALATVKTAAAILSVKVFLIVVCG</sequence>
<reference evidence="1" key="2">
    <citation type="journal article" date="2015" name="Fish Shellfish Immunol.">
        <title>Early steps in the European eel (Anguilla anguilla)-Vibrio vulnificus interaction in the gills: Role of the RtxA13 toxin.</title>
        <authorList>
            <person name="Callol A."/>
            <person name="Pajuelo D."/>
            <person name="Ebbesson L."/>
            <person name="Teles M."/>
            <person name="MacKenzie S."/>
            <person name="Amaro C."/>
        </authorList>
    </citation>
    <scope>NUCLEOTIDE SEQUENCE</scope>
</reference>